<feature type="transmembrane region" description="Helical" evidence="8">
    <location>
        <begin position="128"/>
        <end position="148"/>
    </location>
</feature>
<dbReference type="GO" id="GO:0005886">
    <property type="term" value="C:plasma membrane"/>
    <property type="evidence" value="ECO:0007669"/>
    <property type="project" value="UniProtKB-SubCell"/>
</dbReference>
<dbReference type="Proteomes" id="UP000199048">
    <property type="component" value="Unassembled WGS sequence"/>
</dbReference>
<comment type="similarity">
    <text evidence="2 8">Belongs to the 4-toluene sulfonate uptake permease (TSUP) (TC 2.A.102) family.</text>
</comment>
<dbReference type="RefSeq" id="WP_092040240.1">
    <property type="nucleotide sequence ID" value="NZ_FOTK01000009.1"/>
</dbReference>
<evidence type="ECO:0000256" key="5">
    <source>
        <dbReference type="ARBA" id="ARBA00022692"/>
    </source>
</evidence>
<evidence type="ECO:0000256" key="6">
    <source>
        <dbReference type="ARBA" id="ARBA00022989"/>
    </source>
</evidence>
<organism evidence="9 10">
    <name type="scientific">Methylobacterium pseudosasicola</name>
    <dbReference type="NCBI Taxonomy" id="582667"/>
    <lineage>
        <taxon>Bacteria</taxon>
        <taxon>Pseudomonadati</taxon>
        <taxon>Pseudomonadota</taxon>
        <taxon>Alphaproteobacteria</taxon>
        <taxon>Hyphomicrobiales</taxon>
        <taxon>Methylobacteriaceae</taxon>
        <taxon>Methylobacterium</taxon>
    </lineage>
</organism>
<dbReference type="STRING" id="582667.SAMN05192568_1009139"/>
<evidence type="ECO:0000256" key="4">
    <source>
        <dbReference type="ARBA" id="ARBA00022475"/>
    </source>
</evidence>
<dbReference type="PANTHER" id="PTHR30269">
    <property type="entry name" value="TRANSMEMBRANE PROTEIN YFCA"/>
    <property type="match status" value="1"/>
</dbReference>
<keyword evidence="10" id="KW-1185">Reference proteome</keyword>
<evidence type="ECO:0000256" key="3">
    <source>
        <dbReference type="ARBA" id="ARBA00022448"/>
    </source>
</evidence>
<evidence type="ECO:0000256" key="2">
    <source>
        <dbReference type="ARBA" id="ARBA00009142"/>
    </source>
</evidence>
<protein>
    <recommendedName>
        <fullName evidence="8">Probable membrane transporter protein</fullName>
    </recommendedName>
</protein>
<evidence type="ECO:0000256" key="7">
    <source>
        <dbReference type="ARBA" id="ARBA00023136"/>
    </source>
</evidence>
<dbReference type="OrthoDB" id="8421744at2"/>
<comment type="subcellular location">
    <subcellularLocation>
        <location evidence="1 8">Cell membrane</location>
        <topology evidence="1 8">Multi-pass membrane protein</topology>
    </subcellularLocation>
</comment>
<dbReference type="PANTHER" id="PTHR30269:SF37">
    <property type="entry name" value="MEMBRANE TRANSPORTER PROTEIN"/>
    <property type="match status" value="1"/>
</dbReference>
<sequence length="248" mass="25832">MALSVYLVVGLGAAVAGFVQGLSGFAFGLVALSFWAWVIDPQLAAILAVAGSLTGQIVAAVTVRRGFDRARLAPFVLGGLAGVPLGVLLLPHLNADWFKLLLGTLLVVWCPAMLLAKDLPRITVGGRLADAAVGMSGGLLGGLGGFTGTLPTLWCVLRGYERDVQRTIIQNFNLAMLAVTMVIYLGSGLVTRSALPMLAVVLPAMLIPVFLGTRVYVGLSETAFRRVVLGLLTVSGITLLAAALPRVL</sequence>
<name>A0A1I4K501_9HYPH</name>
<dbReference type="Pfam" id="PF01925">
    <property type="entry name" value="TauE"/>
    <property type="match status" value="1"/>
</dbReference>
<dbReference type="InterPro" id="IPR052017">
    <property type="entry name" value="TSUP"/>
</dbReference>
<keyword evidence="5 8" id="KW-0812">Transmembrane</keyword>
<feature type="transmembrane region" description="Helical" evidence="8">
    <location>
        <begin position="198"/>
        <end position="217"/>
    </location>
</feature>
<dbReference type="AlphaFoldDB" id="A0A1I4K501"/>
<feature type="transmembrane region" description="Helical" evidence="8">
    <location>
        <begin position="7"/>
        <end position="37"/>
    </location>
</feature>
<keyword evidence="7 8" id="KW-0472">Membrane</keyword>
<evidence type="ECO:0000313" key="10">
    <source>
        <dbReference type="Proteomes" id="UP000199048"/>
    </source>
</evidence>
<feature type="transmembrane region" description="Helical" evidence="8">
    <location>
        <begin position="72"/>
        <end position="91"/>
    </location>
</feature>
<feature type="transmembrane region" description="Helical" evidence="8">
    <location>
        <begin position="168"/>
        <end position="186"/>
    </location>
</feature>
<keyword evidence="3" id="KW-0813">Transport</keyword>
<reference evidence="10" key="1">
    <citation type="submission" date="2016-10" db="EMBL/GenBank/DDBJ databases">
        <authorList>
            <person name="Varghese N."/>
            <person name="Submissions S."/>
        </authorList>
    </citation>
    <scope>NUCLEOTIDE SEQUENCE [LARGE SCALE GENOMIC DNA]</scope>
    <source>
        <strain evidence="10">BL36</strain>
    </source>
</reference>
<evidence type="ECO:0000256" key="8">
    <source>
        <dbReference type="RuleBase" id="RU363041"/>
    </source>
</evidence>
<keyword evidence="4 8" id="KW-1003">Cell membrane</keyword>
<gene>
    <name evidence="9" type="ORF">SAMN05192568_1009139</name>
</gene>
<accession>A0A1I4K501</accession>
<feature type="transmembrane region" description="Helical" evidence="8">
    <location>
        <begin position="223"/>
        <end position="244"/>
    </location>
</feature>
<keyword evidence="6 8" id="KW-1133">Transmembrane helix</keyword>
<evidence type="ECO:0000313" key="9">
    <source>
        <dbReference type="EMBL" id="SFL73536.1"/>
    </source>
</evidence>
<dbReference type="EMBL" id="FOTK01000009">
    <property type="protein sequence ID" value="SFL73536.1"/>
    <property type="molecule type" value="Genomic_DNA"/>
</dbReference>
<feature type="transmembrane region" description="Helical" evidence="8">
    <location>
        <begin position="43"/>
        <end position="63"/>
    </location>
</feature>
<proteinExistence type="inferred from homology"/>
<dbReference type="InterPro" id="IPR002781">
    <property type="entry name" value="TM_pro_TauE-like"/>
</dbReference>
<evidence type="ECO:0000256" key="1">
    <source>
        <dbReference type="ARBA" id="ARBA00004651"/>
    </source>
</evidence>